<accession>A0A4C1TCX1</accession>
<evidence type="ECO:0000313" key="2">
    <source>
        <dbReference type="Proteomes" id="UP000299102"/>
    </source>
</evidence>
<sequence>MRTAKFITEALEGTERFVYSNERNADDRAIIDFACVHASAPRPRPASGKLLSCINFPGAGGRASRPRVGESARVVRDIG</sequence>
<dbReference type="AlphaFoldDB" id="A0A4C1TCX1"/>
<organism evidence="1 2">
    <name type="scientific">Eumeta variegata</name>
    <name type="common">Bagworm moth</name>
    <name type="synonym">Eumeta japonica</name>
    <dbReference type="NCBI Taxonomy" id="151549"/>
    <lineage>
        <taxon>Eukaryota</taxon>
        <taxon>Metazoa</taxon>
        <taxon>Ecdysozoa</taxon>
        <taxon>Arthropoda</taxon>
        <taxon>Hexapoda</taxon>
        <taxon>Insecta</taxon>
        <taxon>Pterygota</taxon>
        <taxon>Neoptera</taxon>
        <taxon>Endopterygota</taxon>
        <taxon>Lepidoptera</taxon>
        <taxon>Glossata</taxon>
        <taxon>Ditrysia</taxon>
        <taxon>Tineoidea</taxon>
        <taxon>Psychidae</taxon>
        <taxon>Oiketicinae</taxon>
        <taxon>Eumeta</taxon>
    </lineage>
</organism>
<protein>
    <submittedName>
        <fullName evidence="1">Uncharacterized protein</fullName>
    </submittedName>
</protein>
<dbReference type="EMBL" id="BGZK01000049">
    <property type="protein sequence ID" value="GBP11984.1"/>
    <property type="molecule type" value="Genomic_DNA"/>
</dbReference>
<proteinExistence type="predicted"/>
<keyword evidence="2" id="KW-1185">Reference proteome</keyword>
<comment type="caution">
    <text evidence="1">The sequence shown here is derived from an EMBL/GenBank/DDBJ whole genome shotgun (WGS) entry which is preliminary data.</text>
</comment>
<reference evidence="1 2" key="1">
    <citation type="journal article" date="2019" name="Commun. Biol.">
        <title>The bagworm genome reveals a unique fibroin gene that provides high tensile strength.</title>
        <authorList>
            <person name="Kono N."/>
            <person name="Nakamura H."/>
            <person name="Ohtoshi R."/>
            <person name="Tomita M."/>
            <person name="Numata K."/>
            <person name="Arakawa K."/>
        </authorList>
    </citation>
    <scope>NUCLEOTIDE SEQUENCE [LARGE SCALE GENOMIC DNA]</scope>
</reference>
<evidence type="ECO:0000313" key="1">
    <source>
        <dbReference type="EMBL" id="GBP11984.1"/>
    </source>
</evidence>
<gene>
    <name evidence="1" type="ORF">EVAR_5833_1</name>
</gene>
<name>A0A4C1TCX1_EUMVA</name>
<dbReference type="Proteomes" id="UP000299102">
    <property type="component" value="Unassembled WGS sequence"/>
</dbReference>